<evidence type="ECO:0000256" key="5">
    <source>
        <dbReference type="ARBA" id="ARBA00023163"/>
    </source>
</evidence>
<dbReference type="Pfam" id="PF04542">
    <property type="entry name" value="Sigma70_r2"/>
    <property type="match status" value="1"/>
</dbReference>
<dbReference type="EMBL" id="JACIIX010000010">
    <property type="protein sequence ID" value="MBB6211231.1"/>
    <property type="molecule type" value="Genomic_DNA"/>
</dbReference>
<dbReference type="RefSeq" id="WP_184264051.1">
    <property type="nucleotide sequence ID" value="NZ_JACIIX010000010.1"/>
</dbReference>
<evidence type="ECO:0000256" key="4">
    <source>
        <dbReference type="ARBA" id="ARBA00023125"/>
    </source>
</evidence>
<evidence type="ECO:0000259" key="8">
    <source>
        <dbReference type="Pfam" id="PF04542"/>
    </source>
</evidence>
<evidence type="ECO:0000256" key="6">
    <source>
        <dbReference type="RuleBase" id="RU000716"/>
    </source>
</evidence>
<dbReference type="InterPro" id="IPR013324">
    <property type="entry name" value="RNA_pol_sigma_r3/r4-like"/>
</dbReference>
<dbReference type="CDD" id="cd06171">
    <property type="entry name" value="Sigma70_r4"/>
    <property type="match status" value="1"/>
</dbReference>
<keyword evidence="4 6" id="KW-0238">DNA-binding</keyword>
<dbReference type="NCBIfam" id="TIGR02937">
    <property type="entry name" value="sigma70-ECF"/>
    <property type="match status" value="1"/>
</dbReference>
<keyword evidence="11" id="KW-1185">Reference proteome</keyword>
<dbReference type="AlphaFoldDB" id="A0A7X0DMN4"/>
<comment type="similarity">
    <text evidence="1 6">Belongs to the sigma-70 factor family. ECF subfamily.</text>
</comment>
<dbReference type="SUPFAM" id="SSF88659">
    <property type="entry name" value="Sigma3 and sigma4 domains of RNA polymerase sigma factors"/>
    <property type="match status" value="1"/>
</dbReference>
<dbReference type="PANTHER" id="PTHR43133">
    <property type="entry name" value="RNA POLYMERASE ECF-TYPE SIGMA FACTO"/>
    <property type="match status" value="1"/>
</dbReference>
<sequence length="193" mass="21445">MTADPVAAEMTRRLAALAQTHDQADFICLFQYYAPRIKTYLRRLGAEDAVAEELAQEALLTVWRKAGYFDPAKASAGTWIFAIARNLRIDRLRRDRRPELDPEDPALVPDPETPPDDVLATQQRDRTLRAAVATLPPEQAEVIALSFYEDAPHSEISSRLGIPLGTVKSRLRLAMSRIRAALGDAAGPVEDLR</sequence>
<proteinExistence type="inferred from homology"/>
<evidence type="ECO:0000256" key="7">
    <source>
        <dbReference type="SAM" id="MobiDB-lite"/>
    </source>
</evidence>
<evidence type="ECO:0000259" key="9">
    <source>
        <dbReference type="Pfam" id="PF08281"/>
    </source>
</evidence>
<dbReference type="SUPFAM" id="SSF88946">
    <property type="entry name" value="Sigma2 domain of RNA polymerase sigma factors"/>
    <property type="match status" value="1"/>
</dbReference>
<dbReference type="Proteomes" id="UP000544872">
    <property type="component" value="Unassembled WGS sequence"/>
</dbReference>
<organism evidence="10 11">
    <name type="scientific">Novispirillum itersonii</name>
    <name type="common">Aquaspirillum itersonii</name>
    <dbReference type="NCBI Taxonomy" id="189"/>
    <lineage>
        <taxon>Bacteria</taxon>
        <taxon>Pseudomonadati</taxon>
        <taxon>Pseudomonadota</taxon>
        <taxon>Alphaproteobacteria</taxon>
        <taxon>Rhodospirillales</taxon>
        <taxon>Novispirillaceae</taxon>
        <taxon>Novispirillum</taxon>
    </lineage>
</organism>
<evidence type="ECO:0000256" key="2">
    <source>
        <dbReference type="ARBA" id="ARBA00023015"/>
    </source>
</evidence>
<accession>A0A7X0DMN4</accession>
<keyword evidence="5 6" id="KW-0804">Transcription</keyword>
<feature type="domain" description="RNA polymerase sigma-70 region 2" evidence="8">
    <location>
        <begin position="29"/>
        <end position="97"/>
    </location>
</feature>
<evidence type="ECO:0000313" key="11">
    <source>
        <dbReference type="Proteomes" id="UP000544872"/>
    </source>
</evidence>
<evidence type="ECO:0000256" key="3">
    <source>
        <dbReference type="ARBA" id="ARBA00023082"/>
    </source>
</evidence>
<dbReference type="PROSITE" id="PS01063">
    <property type="entry name" value="SIGMA70_ECF"/>
    <property type="match status" value="1"/>
</dbReference>
<protein>
    <recommendedName>
        <fullName evidence="6">RNA polymerase sigma factor</fullName>
    </recommendedName>
</protein>
<feature type="region of interest" description="Disordered" evidence="7">
    <location>
        <begin position="96"/>
        <end position="117"/>
    </location>
</feature>
<gene>
    <name evidence="10" type="ORF">FHS48_002668</name>
</gene>
<dbReference type="InterPro" id="IPR013249">
    <property type="entry name" value="RNA_pol_sigma70_r4_t2"/>
</dbReference>
<name>A0A7X0DMN4_NOVIT</name>
<dbReference type="Gene3D" id="1.10.1740.10">
    <property type="match status" value="1"/>
</dbReference>
<dbReference type="Pfam" id="PF08281">
    <property type="entry name" value="Sigma70_r4_2"/>
    <property type="match status" value="1"/>
</dbReference>
<comment type="caution">
    <text evidence="10">The sequence shown here is derived from an EMBL/GenBank/DDBJ whole genome shotgun (WGS) entry which is preliminary data.</text>
</comment>
<evidence type="ECO:0000256" key="1">
    <source>
        <dbReference type="ARBA" id="ARBA00010641"/>
    </source>
</evidence>
<dbReference type="Gene3D" id="1.10.10.10">
    <property type="entry name" value="Winged helix-like DNA-binding domain superfamily/Winged helix DNA-binding domain"/>
    <property type="match status" value="1"/>
</dbReference>
<reference evidence="10 11" key="1">
    <citation type="submission" date="2020-08" db="EMBL/GenBank/DDBJ databases">
        <title>Genomic Encyclopedia of Type Strains, Phase IV (KMG-IV): sequencing the most valuable type-strain genomes for metagenomic binning, comparative biology and taxonomic classification.</title>
        <authorList>
            <person name="Goeker M."/>
        </authorList>
    </citation>
    <scope>NUCLEOTIDE SEQUENCE [LARGE SCALE GENOMIC DNA]</scope>
    <source>
        <strain evidence="10 11">DSM 11590</strain>
    </source>
</reference>
<dbReference type="InterPro" id="IPR007627">
    <property type="entry name" value="RNA_pol_sigma70_r2"/>
</dbReference>
<feature type="domain" description="RNA polymerase sigma factor 70 region 4 type 2" evidence="9">
    <location>
        <begin position="127"/>
        <end position="177"/>
    </location>
</feature>
<dbReference type="PANTHER" id="PTHR43133:SF62">
    <property type="entry name" value="RNA POLYMERASE SIGMA FACTOR SIGZ"/>
    <property type="match status" value="1"/>
</dbReference>
<evidence type="ECO:0000313" key="10">
    <source>
        <dbReference type="EMBL" id="MBB6211231.1"/>
    </source>
</evidence>
<keyword evidence="2 6" id="KW-0805">Transcription regulation</keyword>
<keyword evidence="3 6" id="KW-0731">Sigma factor</keyword>
<dbReference type="GO" id="GO:0006352">
    <property type="term" value="P:DNA-templated transcription initiation"/>
    <property type="evidence" value="ECO:0007669"/>
    <property type="project" value="InterPro"/>
</dbReference>
<dbReference type="InterPro" id="IPR036388">
    <property type="entry name" value="WH-like_DNA-bd_sf"/>
</dbReference>
<dbReference type="GO" id="GO:0003677">
    <property type="term" value="F:DNA binding"/>
    <property type="evidence" value="ECO:0007669"/>
    <property type="project" value="UniProtKB-KW"/>
</dbReference>
<dbReference type="InterPro" id="IPR000838">
    <property type="entry name" value="RNA_pol_sigma70_ECF_CS"/>
</dbReference>
<dbReference type="InterPro" id="IPR013325">
    <property type="entry name" value="RNA_pol_sigma_r2"/>
</dbReference>
<dbReference type="InterPro" id="IPR039425">
    <property type="entry name" value="RNA_pol_sigma-70-like"/>
</dbReference>
<dbReference type="InterPro" id="IPR014284">
    <property type="entry name" value="RNA_pol_sigma-70_dom"/>
</dbReference>
<dbReference type="GO" id="GO:0016987">
    <property type="term" value="F:sigma factor activity"/>
    <property type="evidence" value="ECO:0007669"/>
    <property type="project" value="UniProtKB-KW"/>
</dbReference>